<dbReference type="InterPro" id="IPR011060">
    <property type="entry name" value="RibuloseP-bd_barrel"/>
</dbReference>
<dbReference type="eggNOG" id="COG0135">
    <property type="taxonomic scope" value="Bacteria"/>
</dbReference>
<dbReference type="Proteomes" id="UP000027821">
    <property type="component" value="Unassembled WGS sequence"/>
</dbReference>
<dbReference type="EMBL" id="JMIH01000016">
    <property type="protein sequence ID" value="KEO74003.1"/>
    <property type="molecule type" value="Genomic_DNA"/>
</dbReference>
<comment type="caution">
    <text evidence="1">The sequence shown here is derived from an EMBL/GenBank/DDBJ whole genome shotgun (WGS) entry which is preliminary data.</text>
</comment>
<accession>A0A074L2A4</accession>
<dbReference type="RefSeq" id="WP_035072699.1">
    <property type="nucleotide sequence ID" value="NZ_JMIH01000016.1"/>
</dbReference>
<dbReference type="OrthoDB" id="941905at2"/>
<dbReference type="Gene3D" id="3.20.20.70">
    <property type="entry name" value="Aldolase class I"/>
    <property type="match status" value="1"/>
</dbReference>
<dbReference type="InterPro" id="IPR013785">
    <property type="entry name" value="Aldolase_TIM"/>
</dbReference>
<name>A0A074L2A4_9BACT</name>
<protein>
    <submittedName>
        <fullName evidence="1">Phosphoribosylanthranilate isomerase</fullName>
    </submittedName>
</protein>
<dbReference type="AlphaFoldDB" id="A0A074L2A4"/>
<sequence>MALKTFVKISNVNNLSDARYCAGMYVNIMGFSLEEQNENHVTPQKFKEITDWISGVEFVAEFQSTHPERILTTLKDYEGFTFIQIEEESHIQLLMNTSYSLIWKTKLNNIVDFDYYIGIAKSLKEGGVTLLIDSDELTLDLNVIKKIDQVSRFCDVLVGFDIDQESVQRLLNESLVKGISLKGGNEIKPGFKDFDGLADILELLEVED</sequence>
<keyword evidence="2" id="KW-1185">Reference proteome</keyword>
<dbReference type="GO" id="GO:0016853">
    <property type="term" value="F:isomerase activity"/>
    <property type="evidence" value="ECO:0007669"/>
    <property type="project" value="UniProtKB-KW"/>
</dbReference>
<dbReference type="STRING" id="1048983.EL17_07580"/>
<dbReference type="SUPFAM" id="SSF51366">
    <property type="entry name" value="Ribulose-phoshate binding barrel"/>
    <property type="match status" value="1"/>
</dbReference>
<proteinExistence type="predicted"/>
<reference evidence="1 2" key="1">
    <citation type="submission" date="2014-04" db="EMBL/GenBank/DDBJ databases">
        <title>Characterization and application of a salt tolerant electro-active bacterium.</title>
        <authorList>
            <person name="Yang L."/>
            <person name="Wei S."/>
            <person name="Tay Q.X.M."/>
        </authorList>
    </citation>
    <scope>NUCLEOTIDE SEQUENCE [LARGE SCALE GENOMIC DNA]</scope>
    <source>
        <strain evidence="1 2">LY1</strain>
    </source>
</reference>
<organism evidence="1 2">
    <name type="scientific">Anditalea andensis</name>
    <dbReference type="NCBI Taxonomy" id="1048983"/>
    <lineage>
        <taxon>Bacteria</taxon>
        <taxon>Pseudomonadati</taxon>
        <taxon>Bacteroidota</taxon>
        <taxon>Cytophagia</taxon>
        <taxon>Cytophagales</taxon>
        <taxon>Cytophagaceae</taxon>
        <taxon>Anditalea</taxon>
    </lineage>
</organism>
<keyword evidence="1" id="KW-0413">Isomerase</keyword>
<evidence type="ECO:0000313" key="2">
    <source>
        <dbReference type="Proteomes" id="UP000027821"/>
    </source>
</evidence>
<gene>
    <name evidence="1" type="ORF">EL17_07580</name>
</gene>
<evidence type="ECO:0000313" key="1">
    <source>
        <dbReference type="EMBL" id="KEO74003.1"/>
    </source>
</evidence>